<proteinExistence type="predicted"/>
<keyword evidence="4" id="KW-1185">Reference proteome</keyword>
<reference evidence="2 4" key="1">
    <citation type="submission" date="2015-02" db="EMBL/GenBank/DDBJ databases">
        <authorList>
            <person name="Chooi Y.-H."/>
        </authorList>
    </citation>
    <scope>NUCLEOTIDE SEQUENCE [LARGE SCALE GENOMIC DNA]</scope>
    <source>
        <strain evidence="2">E3</strain>
    </source>
</reference>
<accession>A0A0G4J577</accession>
<dbReference type="EMBL" id="CDSF01000133">
    <property type="protein sequence ID" value="CEP02753.1"/>
    <property type="molecule type" value="Genomic_DNA"/>
</dbReference>
<geneLocation type="mitochondrion" evidence="3"/>
<organism evidence="2 4">
    <name type="scientific">Plasmodiophora brassicae</name>
    <name type="common">Clubroot disease agent</name>
    <dbReference type="NCBI Taxonomy" id="37360"/>
    <lineage>
        <taxon>Eukaryota</taxon>
        <taxon>Sar</taxon>
        <taxon>Rhizaria</taxon>
        <taxon>Endomyxa</taxon>
        <taxon>Phytomyxea</taxon>
        <taxon>Plasmodiophorida</taxon>
        <taxon>Plasmodiophoridae</taxon>
        <taxon>Plasmodiophora</taxon>
    </lineage>
</organism>
<gene>
    <name evidence="2" type="ORF">PBRA_002720</name>
    <name evidence="3" type="ORF">PLBR_LOCUS2088</name>
</gene>
<name>A0A0G4J577_PLABS</name>
<evidence type="ECO:0000313" key="4">
    <source>
        <dbReference type="Proteomes" id="UP000039324"/>
    </source>
</evidence>
<dbReference type="Proteomes" id="UP000290189">
    <property type="component" value="Unassembled WGS sequence"/>
</dbReference>
<keyword evidence="3" id="KW-0496">Mitochondrion</keyword>
<dbReference type="Proteomes" id="UP000039324">
    <property type="component" value="Unassembled WGS sequence"/>
</dbReference>
<feature type="region of interest" description="Disordered" evidence="1">
    <location>
        <begin position="122"/>
        <end position="155"/>
    </location>
</feature>
<evidence type="ECO:0000256" key="1">
    <source>
        <dbReference type="SAM" id="MobiDB-lite"/>
    </source>
</evidence>
<feature type="compositionally biased region" description="Polar residues" evidence="1">
    <location>
        <begin position="43"/>
        <end position="76"/>
    </location>
</feature>
<evidence type="ECO:0000313" key="5">
    <source>
        <dbReference type="Proteomes" id="UP000290189"/>
    </source>
</evidence>
<reference evidence="3 5" key="2">
    <citation type="submission" date="2018-03" db="EMBL/GenBank/DDBJ databases">
        <authorList>
            <person name="Fogelqvist J."/>
        </authorList>
    </citation>
    <scope>NUCLEOTIDE SEQUENCE [LARGE SCALE GENOMIC DNA]</scope>
</reference>
<evidence type="ECO:0000313" key="2">
    <source>
        <dbReference type="EMBL" id="CEP02753.1"/>
    </source>
</evidence>
<evidence type="ECO:0000313" key="3">
    <source>
        <dbReference type="EMBL" id="SPQ94873.1"/>
    </source>
</evidence>
<feature type="compositionally biased region" description="Acidic residues" evidence="1">
    <location>
        <begin position="127"/>
        <end position="138"/>
    </location>
</feature>
<feature type="compositionally biased region" description="Polar residues" evidence="1">
    <location>
        <begin position="139"/>
        <end position="153"/>
    </location>
</feature>
<sequence length="364" mass="39313">MSSQWNALNKNGRRPRQAKIKGTPFFQTPPMVPADKPGHQRPRLSSVTLTQESENVNPQMATVTTAEPQGEIASSMSDRERHEDVLNVDDDELTGKSCSIQGESSLSFRTDGENTEMYLANAGLRTDDDDDDDDDENEMSSCSMASSNVTSSPRMRRVGKVHDGADYSIGQSITFGTTSGPPTLKLEKGPGLAKLSKRIRRKSRRVAADRDEYHAGLSVSYASADDEQQEDSVIVVNALTRSQPIATDALIAKAVPLNACLGTKSGDGVESSNITVEGNVVGSTESSSMGMLIASKTDDTWPPSASQLIGQDSKEVVPSTKLDELRQPLLEPIHVTDVPPASQATTDPAHTGSPWKALFCCFWW</sequence>
<dbReference type="AlphaFoldDB" id="A0A0G4J577"/>
<protein>
    <submittedName>
        <fullName evidence="2">Uncharacterized protein</fullName>
    </submittedName>
</protein>
<dbReference type="EMBL" id="OVEO01000003">
    <property type="protein sequence ID" value="SPQ94873.1"/>
    <property type="molecule type" value="Genomic_DNA"/>
</dbReference>
<feature type="region of interest" description="Disordered" evidence="1">
    <location>
        <begin position="1"/>
        <end position="81"/>
    </location>
</feature>